<keyword evidence="9" id="KW-0472">Membrane</keyword>
<feature type="region of interest" description="Disordered" evidence="8">
    <location>
        <begin position="342"/>
        <end position="382"/>
    </location>
</feature>
<dbReference type="Gene3D" id="3.30.200.20">
    <property type="entry name" value="Phosphorylase Kinase, domain 1"/>
    <property type="match status" value="1"/>
</dbReference>
<organism evidence="11 12">
    <name type="scientific">Nocardia higoensis</name>
    <dbReference type="NCBI Taxonomy" id="228599"/>
    <lineage>
        <taxon>Bacteria</taxon>
        <taxon>Bacillati</taxon>
        <taxon>Actinomycetota</taxon>
        <taxon>Actinomycetes</taxon>
        <taxon>Mycobacteriales</taxon>
        <taxon>Nocardiaceae</taxon>
        <taxon>Nocardia</taxon>
    </lineage>
</organism>
<dbReference type="InterPro" id="IPR011009">
    <property type="entry name" value="Kinase-like_dom_sf"/>
</dbReference>
<dbReference type="InterPro" id="IPR000719">
    <property type="entry name" value="Prot_kinase_dom"/>
</dbReference>
<evidence type="ECO:0000256" key="1">
    <source>
        <dbReference type="ARBA" id="ARBA00012513"/>
    </source>
</evidence>
<sequence length="492" mass="51218">MNGTMFGRYRLLAQLGAGGMGQVYRAHDTDTDRVVALKVLPPELAHDEVFRERFRREAQVTARLTEPHVIPIHGFGEIAGRLYLDMRLVEGVDLAALMTGGRPIPAPRAVSLLSQVAGALDAAHAVGLVHRDVKPSNILVTTGDFAYLIDFGIARTGTQSGLTSTGSTIGTFAYMAPERLSHGIVDARADVYALACVLYECLTGGKPFPGEGVERQITAHLTEAPPRPSAYGVPAVFDTVIATGLAKDPATRYPTAGALMAAARAALYGDSTLVAPRPNDTTVVRPVPSAAPVADRRGRRGTAVRAGVGAVVLVVVLVAVALVVVLPGRGADQASGGASATELAAGSGESTPTGDYGGSGSARSDAPEATTSAPTSGAGGIAGTAQRLADTAARLTDYVRAHYADLPGDPGAAWSRLTVRYQGEIGGYAAYREFWETVASTTIDEVSADPDTDTVTFRLSLTYEDGRSGSETRLIQLVPTGQSYQIDSAELA</sequence>
<feature type="transmembrane region" description="Helical" evidence="9">
    <location>
        <begin position="306"/>
        <end position="326"/>
    </location>
</feature>
<keyword evidence="9" id="KW-1133">Transmembrane helix</keyword>
<protein>
    <recommendedName>
        <fullName evidence="1">non-specific serine/threonine protein kinase</fullName>
        <ecNumber evidence="1">2.7.11.1</ecNumber>
    </recommendedName>
</protein>
<keyword evidence="6 7" id="KW-0067">ATP-binding</keyword>
<dbReference type="EC" id="2.7.11.1" evidence="1"/>
<keyword evidence="3" id="KW-0808">Transferase</keyword>
<evidence type="ECO:0000256" key="3">
    <source>
        <dbReference type="ARBA" id="ARBA00022679"/>
    </source>
</evidence>
<evidence type="ECO:0000256" key="6">
    <source>
        <dbReference type="ARBA" id="ARBA00022840"/>
    </source>
</evidence>
<evidence type="ECO:0000256" key="5">
    <source>
        <dbReference type="ARBA" id="ARBA00022777"/>
    </source>
</evidence>
<dbReference type="GO" id="GO:0004674">
    <property type="term" value="F:protein serine/threonine kinase activity"/>
    <property type="evidence" value="ECO:0007669"/>
    <property type="project" value="UniProtKB-KW"/>
</dbReference>
<dbReference type="CDD" id="cd14014">
    <property type="entry name" value="STKc_PknB_like"/>
    <property type="match status" value="1"/>
</dbReference>
<dbReference type="PROSITE" id="PS50011">
    <property type="entry name" value="PROTEIN_KINASE_DOM"/>
    <property type="match status" value="1"/>
</dbReference>
<dbReference type="SUPFAM" id="SSF56112">
    <property type="entry name" value="Protein kinase-like (PK-like)"/>
    <property type="match status" value="1"/>
</dbReference>
<keyword evidence="5 11" id="KW-0418">Kinase</keyword>
<proteinExistence type="predicted"/>
<dbReference type="EMBL" id="JADLQN010000001">
    <property type="protein sequence ID" value="MBF6353261.1"/>
    <property type="molecule type" value="Genomic_DNA"/>
</dbReference>
<dbReference type="InterPro" id="IPR017441">
    <property type="entry name" value="Protein_kinase_ATP_BS"/>
</dbReference>
<dbReference type="Gene3D" id="1.10.510.10">
    <property type="entry name" value="Transferase(Phosphotransferase) domain 1"/>
    <property type="match status" value="1"/>
</dbReference>
<feature type="binding site" evidence="7">
    <location>
        <position position="38"/>
    </location>
    <ligand>
        <name>ATP</name>
        <dbReference type="ChEBI" id="CHEBI:30616"/>
    </ligand>
</feature>
<evidence type="ECO:0000256" key="8">
    <source>
        <dbReference type="SAM" id="MobiDB-lite"/>
    </source>
</evidence>
<dbReference type="PANTHER" id="PTHR43289:SF6">
    <property type="entry name" value="SERINE_THREONINE-PROTEIN KINASE NEKL-3"/>
    <property type="match status" value="1"/>
</dbReference>
<gene>
    <name evidence="11" type="ORF">IU449_01635</name>
</gene>
<dbReference type="InterPro" id="IPR008271">
    <property type="entry name" value="Ser/Thr_kinase_AS"/>
</dbReference>
<dbReference type="PANTHER" id="PTHR43289">
    <property type="entry name" value="MITOGEN-ACTIVATED PROTEIN KINASE KINASE KINASE 20-RELATED"/>
    <property type="match status" value="1"/>
</dbReference>
<comment type="caution">
    <text evidence="11">The sequence shown here is derived from an EMBL/GenBank/DDBJ whole genome shotgun (WGS) entry which is preliminary data.</text>
</comment>
<keyword evidence="12" id="KW-1185">Reference proteome</keyword>
<reference evidence="11 12" key="1">
    <citation type="submission" date="2020-10" db="EMBL/GenBank/DDBJ databases">
        <title>Identification of Nocardia species via Next-generation sequencing and recognition of intraspecies genetic diversity.</title>
        <authorList>
            <person name="Li P."/>
            <person name="Li P."/>
            <person name="Lu B."/>
        </authorList>
    </citation>
    <scope>NUCLEOTIDE SEQUENCE [LARGE SCALE GENOMIC DNA]</scope>
    <source>
        <strain evidence="11 12">BJ06-0143</strain>
    </source>
</reference>
<accession>A0ABS0D4K0</accession>
<evidence type="ECO:0000256" key="4">
    <source>
        <dbReference type="ARBA" id="ARBA00022741"/>
    </source>
</evidence>
<evidence type="ECO:0000313" key="11">
    <source>
        <dbReference type="EMBL" id="MBF6353261.1"/>
    </source>
</evidence>
<dbReference type="Proteomes" id="UP000707731">
    <property type="component" value="Unassembled WGS sequence"/>
</dbReference>
<keyword evidence="4 7" id="KW-0547">Nucleotide-binding</keyword>
<dbReference type="PROSITE" id="PS00107">
    <property type="entry name" value="PROTEIN_KINASE_ATP"/>
    <property type="match status" value="1"/>
</dbReference>
<evidence type="ECO:0000256" key="9">
    <source>
        <dbReference type="SAM" id="Phobius"/>
    </source>
</evidence>
<name>A0ABS0D4K0_9NOCA</name>
<evidence type="ECO:0000256" key="7">
    <source>
        <dbReference type="PROSITE-ProRule" id="PRU10141"/>
    </source>
</evidence>
<dbReference type="PROSITE" id="PS00108">
    <property type="entry name" value="PROTEIN_KINASE_ST"/>
    <property type="match status" value="1"/>
</dbReference>
<keyword evidence="9" id="KW-0812">Transmembrane</keyword>
<dbReference type="Pfam" id="PF00069">
    <property type="entry name" value="Pkinase"/>
    <property type="match status" value="1"/>
</dbReference>
<dbReference type="SMART" id="SM00220">
    <property type="entry name" value="S_TKc"/>
    <property type="match status" value="1"/>
</dbReference>
<dbReference type="RefSeq" id="WP_195002239.1">
    <property type="nucleotide sequence ID" value="NZ_JADLQN010000001.1"/>
</dbReference>
<keyword evidence="2 11" id="KW-0723">Serine/threonine-protein kinase</keyword>
<evidence type="ECO:0000256" key="2">
    <source>
        <dbReference type="ARBA" id="ARBA00022527"/>
    </source>
</evidence>
<evidence type="ECO:0000313" key="12">
    <source>
        <dbReference type="Proteomes" id="UP000707731"/>
    </source>
</evidence>
<feature type="domain" description="Protein kinase" evidence="10">
    <location>
        <begin position="9"/>
        <end position="267"/>
    </location>
</feature>
<evidence type="ECO:0000259" key="10">
    <source>
        <dbReference type="PROSITE" id="PS50011"/>
    </source>
</evidence>